<evidence type="ECO:0000259" key="1">
    <source>
        <dbReference type="Pfam" id="PF01738"/>
    </source>
</evidence>
<protein>
    <submittedName>
        <fullName evidence="2">Dienelactone hydrolase</fullName>
    </submittedName>
</protein>
<gene>
    <name evidence="2" type="ORF">EII35_04675</name>
</gene>
<dbReference type="PANTHER" id="PTHR46623:SF6">
    <property type="entry name" value="ALPHA_BETA-HYDROLASES SUPERFAMILY PROTEIN"/>
    <property type="match status" value="1"/>
</dbReference>
<evidence type="ECO:0000313" key="3">
    <source>
        <dbReference type="Proteomes" id="UP000280935"/>
    </source>
</evidence>
<dbReference type="PANTHER" id="PTHR46623">
    <property type="entry name" value="CARBOXYMETHYLENEBUTENOLIDASE-RELATED"/>
    <property type="match status" value="1"/>
</dbReference>
<evidence type="ECO:0000313" key="2">
    <source>
        <dbReference type="EMBL" id="RRD50449.1"/>
    </source>
</evidence>
<proteinExistence type="predicted"/>
<feature type="domain" description="Dienelactone hydrolase" evidence="1">
    <location>
        <begin position="3"/>
        <end position="188"/>
    </location>
</feature>
<dbReference type="EMBL" id="RQYT01000006">
    <property type="protein sequence ID" value="RRD50449.1"/>
    <property type="molecule type" value="Genomic_DNA"/>
</dbReference>
<keyword evidence="2" id="KW-0378">Hydrolase</keyword>
<dbReference type="InterPro" id="IPR051049">
    <property type="entry name" value="Dienelactone_hydrolase-like"/>
</dbReference>
<organism evidence="2 3">
    <name type="scientific">Arachnia propionica</name>
    <dbReference type="NCBI Taxonomy" id="1750"/>
    <lineage>
        <taxon>Bacteria</taxon>
        <taxon>Bacillati</taxon>
        <taxon>Actinomycetota</taxon>
        <taxon>Actinomycetes</taxon>
        <taxon>Propionibacteriales</taxon>
        <taxon>Propionibacteriaceae</taxon>
        <taxon>Arachnia</taxon>
    </lineage>
</organism>
<accession>A0A3P1WV39</accession>
<dbReference type="Proteomes" id="UP000280935">
    <property type="component" value="Unassembled WGS sequence"/>
</dbReference>
<dbReference type="GO" id="GO:0016787">
    <property type="term" value="F:hydrolase activity"/>
    <property type="evidence" value="ECO:0007669"/>
    <property type="project" value="UniProtKB-KW"/>
</dbReference>
<comment type="caution">
    <text evidence="2">The sequence shown here is derived from an EMBL/GenBank/DDBJ whole genome shotgun (WGS) entry which is preliminary data.</text>
</comment>
<dbReference type="Gene3D" id="3.40.50.1820">
    <property type="entry name" value="alpha/beta hydrolase"/>
    <property type="match status" value="1"/>
</dbReference>
<dbReference type="SUPFAM" id="SSF53474">
    <property type="entry name" value="alpha/beta-Hydrolases"/>
    <property type="match status" value="1"/>
</dbReference>
<name>A0A3P1WV39_9ACTN</name>
<dbReference type="Pfam" id="PF01738">
    <property type="entry name" value="DLH"/>
    <property type="match status" value="1"/>
</dbReference>
<sequence>MTTIVLFHHVLGLTRGVTALASALREQGMSVVTPDLFDGRTFDELGPGLAHANQLGDEELLRRAEQACAGLPTDVVYGGFSLGVLPAQHLLQTRPGASGGVLLHSFFDPSQLRGSWPQDCPVDVFGMDRDPFFVGDGDLDAARSWQRGHDNLHIHLYPGEGHLFMEPSLPDHDEQVARQVTRDLVTVLAAMGRQ</sequence>
<dbReference type="InterPro" id="IPR029058">
    <property type="entry name" value="AB_hydrolase_fold"/>
</dbReference>
<dbReference type="RefSeq" id="WP_125227307.1">
    <property type="nucleotide sequence ID" value="NZ_RQYT01000006.1"/>
</dbReference>
<dbReference type="OrthoDB" id="2834584at2"/>
<reference evidence="2 3" key="1">
    <citation type="submission" date="2018-11" db="EMBL/GenBank/DDBJ databases">
        <title>Genomes From Bacteria Associated with the Canine Oral Cavity: a Test Case for Automated Genome-Based Taxonomic Assignment.</title>
        <authorList>
            <person name="Coil D.A."/>
            <person name="Jospin G."/>
            <person name="Darling A.E."/>
            <person name="Wallis C."/>
            <person name="Davis I.J."/>
            <person name="Harris S."/>
            <person name="Eisen J.A."/>
            <person name="Holcombe L.J."/>
            <person name="O'Flynn C."/>
        </authorList>
    </citation>
    <scope>NUCLEOTIDE SEQUENCE [LARGE SCALE GENOMIC DNA]</scope>
    <source>
        <strain evidence="2 3">OH2822_COT-296</strain>
    </source>
</reference>
<dbReference type="InterPro" id="IPR002925">
    <property type="entry name" value="Dienelactn_hydro"/>
</dbReference>
<dbReference type="AlphaFoldDB" id="A0A3P1WV39"/>